<dbReference type="Pfam" id="PF19287">
    <property type="entry name" value="DUF5910"/>
    <property type="match status" value="1"/>
</dbReference>
<reference evidence="2" key="1">
    <citation type="submission" date="2024-06" db="EMBL/GenBank/DDBJ databases">
        <title>Multi-omics analyses provide insights into the biosynthesis of the anticancer antibiotic pleurotin in Hohenbuehelia grisea.</title>
        <authorList>
            <person name="Weaver J.A."/>
            <person name="Alberti F."/>
        </authorList>
    </citation>
    <scope>NUCLEOTIDE SEQUENCE [LARGE SCALE GENOMIC DNA]</scope>
    <source>
        <strain evidence="2">T-177</strain>
    </source>
</reference>
<organism evidence="1 2">
    <name type="scientific">Hohenbuehelia grisea</name>
    <dbReference type="NCBI Taxonomy" id="104357"/>
    <lineage>
        <taxon>Eukaryota</taxon>
        <taxon>Fungi</taxon>
        <taxon>Dikarya</taxon>
        <taxon>Basidiomycota</taxon>
        <taxon>Agaricomycotina</taxon>
        <taxon>Agaricomycetes</taxon>
        <taxon>Agaricomycetidae</taxon>
        <taxon>Agaricales</taxon>
        <taxon>Pleurotineae</taxon>
        <taxon>Pleurotaceae</taxon>
        <taxon>Hohenbuehelia</taxon>
    </lineage>
</organism>
<name>A0ABR3JCD8_9AGAR</name>
<dbReference type="EMBL" id="JASNQZ010000008">
    <property type="protein sequence ID" value="KAL0953132.1"/>
    <property type="molecule type" value="Genomic_DNA"/>
</dbReference>
<evidence type="ECO:0000313" key="1">
    <source>
        <dbReference type="EMBL" id="KAL0953132.1"/>
    </source>
</evidence>
<protein>
    <submittedName>
        <fullName evidence="1">Uncharacterized protein</fullName>
    </submittedName>
</protein>
<accession>A0ABR3JCD8</accession>
<comment type="caution">
    <text evidence="1">The sequence shown here is derived from an EMBL/GenBank/DDBJ whole genome shotgun (WGS) entry which is preliminary data.</text>
</comment>
<proteinExistence type="predicted"/>
<sequence>MRLDEPQTCGIADDHMLQRNAEVYRRQAWNEAIIHDSGEELGKGIYVTDRISDAKYYADMAVGFHEMDTGESLFASICTVFAESAAFLAAPKVYIPQNILQAGNAGGLGTTEAWAIHAEWIASNLFPPGTADQLSSQGKLDLAATFIKLSSEDSTAPEDSHNQMLIPVALIPSLRVAECIDYPVNGDLPQPFSRPQVSDLEYRVIYHRQEWVIRGNPYNG</sequence>
<dbReference type="InterPro" id="IPR045564">
    <property type="entry name" value="DUF5910"/>
</dbReference>
<keyword evidence="2" id="KW-1185">Reference proteome</keyword>
<dbReference type="Proteomes" id="UP001556367">
    <property type="component" value="Unassembled WGS sequence"/>
</dbReference>
<gene>
    <name evidence="1" type="ORF">HGRIS_004400</name>
</gene>
<evidence type="ECO:0000313" key="2">
    <source>
        <dbReference type="Proteomes" id="UP001556367"/>
    </source>
</evidence>